<evidence type="ECO:0000256" key="2">
    <source>
        <dbReference type="SAM" id="MobiDB-lite"/>
    </source>
</evidence>
<organism evidence="4 5">
    <name type="scientific">Gordonia caeni</name>
    <dbReference type="NCBI Taxonomy" id="1007097"/>
    <lineage>
        <taxon>Bacteria</taxon>
        <taxon>Bacillati</taxon>
        <taxon>Actinomycetota</taxon>
        <taxon>Actinomycetes</taxon>
        <taxon>Mycobacteriales</taxon>
        <taxon>Gordoniaceae</taxon>
        <taxon>Gordonia</taxon>
    </lineage>
</organism>
<evidence type="ECO:0000313" key="5">
    <source>
        <dbReference type="Proteomes" id="UP001418444"/>
    </source>
</evidence>
<evidence type="ECO:0008006" key="6">
    <source>
        <dbReference type="Google" id="ProtNLM"/>
    </source>
</evidence>
<sequence length="286" mass="29809">MGVSNRSLGVMVAAACAAATAIGVAGTGEAQAACPAQMTFAICGVDGNPAHVPGVSGPRTNVHYRSDLHSVVTDPIGTRRAGERALSSSISSFRSKCPGSHVKVVGHSYGAWIAGNVRDSKPVRNSSYVLIADPRANMGILRMAPSIPGYFEAQGPRGKAKAPTATTCRTSDVVCWAPNPLHDPVGFANSVRGYIEGEHAYKPSEVRQTPGTRIIPGPQKVHVPAVAPAPAPVQRPSPAPAPAPAPRQQTVADILPPPIAPHVPPQIKNIPIPRVELPKLPPLPRF</sequence>
<gene>
    <name evidence="4" type="ORF">GCM10022231_24260</name>
</gene>
<keyword evidence="3" id="KW-0732">Signal</keyword>
<feature type="chain" id="PRO_5046099745" description="Alpha/beta hydrolase" evidence="3">
    <location>
        <begin position="33"/>
        <end position="286"/>
    </location>
</feature>
<feature type="region of interest" description="Disordered" evidence="2">
    <location>
        <begin position="229"/>
        <end position="268"/>
    </location>
</feature>
<evidence type="ECO:0000256" key="1">
    <source>
        <dbReference type="ARBA" id="ARBA00022801"/>
    </source>
</evidence>
<comment type="caution">
    <text evidence="4">The sequence shown here is derived from an EMBL/GenBank/DDBJ whole genome shotgun (WGS) entry which is preliminary data.</text>
</comment>
<dbReference type="InterPro" id="IPR000675">
    <property type="entry name" value="Cutinase/axe"/>
</dbReference>
<evidence type="ECO:0000256" key="3">
    <source>
        <dbReference type="SAM" id="SignalP"/>
    </source>
</evidence>
<evidence type="ECO:0000313" key="4">
    <source>
        <dbReference type="EMBL" id="GAA3963134.1"/>
    </source>
</evidence>
<dbReference type="SUPFAM" id="SSF53474">
    <property type="entry name" value="alpha/beta-Hydrolases"/>
    <property type="match status" value="1"/>
</dbReference>
<protein>
    <recommendedName>
        <fullName evidence="6">Alpha/beta hydrolase</fullName>
    </recommendedName>
</protein>
<dbReference type="Proteomes" id="UP001418444">
    <property type="component" value="Unassembled WGS sequence"/>
</dbReference>
<dbReference type="EMBL" id="BAAAZW010000006">
    <property type="protein sequence ID" value="GAA3963134.1"/>
    <property type="molecule type" value="Genomic_DNA"/>
</dbReference>
<dbReference type="Pfam" id="PF01083">
    <property type="entry name" value="Cutinase"/>
    <property type="match status" value="1"/>
</dbReference>
<name>A0ABP7PC04_9ACTN</name>
<proteinExistence type="predicted"/>
<keyword evidence="5" id="KW-1185">Reference proteome</keyword>
<feature type="signal peptide" evidence="3">
    <location>
        <begin position="1"/>
        <end position="32"/>
    </location>
</feature>
<dbReference type="Gene3D" id="3.40.50.1820">
    <property type="entry name" value="alpha/beta hydrolase"/>
    <property type="match status" value="1"/>
</dbReference>
<keyword evidence="1" id="KW-0378">Hydrolase</keyword>
<reference evidence="5" key="1">
    <citation type="journal article" date="2019" name="Int. J. Syst. Evol. Microbiol.">
        <title>The Global Catalogue of Microorganisms (GCM) 10K type strain sequencing project: providing services to taxonomists for standard genome sequencing and annotation.</title>
        <authorList>
            <consortium name="The Broad Institute Genomics Platform"/>
            <consortium name="The Broad Institute Genome Sequencing Center for Infectious Disease"/>
            <person name="Wu L."/>
            <person name="Ma J."/>
        </authorList>
    </citation>
    <scope>NUCLEOTIDE SEQUENCE [LARGE SCALE GENOMIC DNA]</scope>
    <source>
        <strain evidence="5">JCM 16923</strain>
    </source>
</reference>
<feature type="compositionally biased region" description="Pro residues" evidence="2">
    <location>
        <begin position="255"/>
        <end position="264"/>
    </location>
</feature>
<feature type="compositionally biased region" description="Pro residues" evidence="2">
    <location>
        <begin position="229"/>
        <end position="245"/>
    </location>
</feature>
<accession>A0ABP7PC04</accession>
<dbReference type="RefSeq" id="WP_344784063.1">
    <property type="nucleotide sequence ID" value="NZ_BAAAZW010000006.1"/>
</dbReference>
<dbReference type="InterPro" id="IPR029058">
    <property type="entry name" value="AB_hydrolase_fold"/>
</dbReference>